<evidence type="ECO:0000256" key="2">
    <source>
        <dbReference type="ARBA" id="ARBA00005042"/>
    </source>
</evidence>
<dbReference type="EMBL" id="KK117104">
    <property type="protein sequence ID" value="KFM69563.1"/>
    <property type="molecule type" value="Genomic_DNA"/>
</dbReference>
<evidence type="ECO:0000256" key="5">
    <source>
        <dbReference type="ARBA" id="ARBA00022679"/>
    </source>
</evidence>
<dbReference type="PANTHER" id="PTHR12586">
    <property type="entry name" value="CDP-DIACYLGLYCEROL--SERINE O-PHOSPHATIDYLTRANSFERASE"/>
    <property type="match status" value="1"/>
</dbReference>
<dbReference type="PIRSF" id="PIRSF000850">
    <property type="entry name" value="Phospholipase_D_PSS"/>
    <property type="match status" value="1"/>
</dbReference>
<sequence>MKIILQLLDKAIKVLIMRPQVYFLNLQTKIWSAFSAFVASNFQIPISVVPNPNAKKLALSMKESEQSLAWLADHSPEFPVSSKHIQVLKEPSEFFEKLKELSKSSRKRITLASLYIGTGPLEKELVSSIEEGLEKSEGTLKVQILIDYTRGSRGKENTRTLLIPLLKNYPSQVQVSLYHTPNLRGFIKWFLPERWNETIGLSHLKVYLFDDTLILSGANLSDQYFCNRQDRYIVFHDCKDLCDYFNELVSTVSSMSFILRSDNTVVLHSGWDIHPSEGNFKEFVTKAHNYLKKFILPTKHNAWHNSVKNCTFDSEKKDTFIYPLLQMYTFGIRQDEQAVEKFLRFAEPHSCIKLASGYFNLTNHYMNVILKSSSALYSLLVASPKVNGFYGAKGVSGAIPMAYTYIAKTFFSKVLNFGQQNRIELREYERSDWTFHVKGLWYYKPKENLPSITFIGSPNFGYRSVYKDLEAQVAIVTENQDLQMQLHEEQKRLYDRTTVIDKSLFERP</sequence>
<dbReference type="GO" id="GO:0008444">
    <property type="term" value="F:CDP-diacylglycerol-glycerol-3-phosphate 3-phosphatidyltransferase activity"/>
    <property type="evidence" value="ECO:0007669"/>
    <property type="project" value="UniProtKB-EC"/>
</dbReference>
<keyword evidence="4 11" id="KW-0444">Lipid biosynthesis</keyword>
<name>A0A087TWS4_STEMI</name>
<keyword evidence="9 11" id="KW-1208">Phospholipid metabolism</keyword>
<evidence type="ECO:0000256" key="8">
    <source>
        <dbReference type="ARBA" id="ARBA00023209"/>
    </source>
</evidence>
<dbReference type="PROSITE" id="PS50035">
    <property type="entry name" value="PLD"/>
    <property type="match status" value="1"/>
</dbReference>
<accession>A0A087TWS4</accession>
<dbReference type="EC" id="2.7.8.5" evidence="11"/>
<dbReference type="STRING" id="407821.A0A087TWS4"/>
<comment type="pathway">
    <text evidence="2 11">Phospholipid metabolism; phosphatidylglycerol biosynthesis; phosphatidylglycerol from CDP-diacylglycerol: step 1/2.</text>
</comment>
<evidence type="ECO:0000256" key="10">
    <source>
        <dbReference type="ARBA" id="ARBA00048586"/>
    </source>
</evidence>
<dbReference type="SUPFAM" id="SSF56024">
    <property type="entry name" value="Phospholipase D/nuclease"/>
    <property type="match status" value="1"/>
</dbReference>
<keyword evidence="11" id="KW-0067">ATP-binding</keyword>
<feature type="domain" description="PLD phosphodiesterase" evidence="12">
    <location>
        <begin position="198"/>
        <end position="224"/>
    </location>
</feature>
<evidence type="ECO:0000256" key="7">
    <source>
        <dbReference type="ARBA" id="ARBA00023098"/>
    </source>
</evidence>
<dbReference type="UniPathway" id="UPA00084">
    <property type="reaction ID" value="UER00503"/>
</dbReference>
<keyword evidence="5 11" id="KW-0808">Transferase</keyword>
<evidence type="ECO:0000256" key="6">
    <source>
        <dbReference type="ARBA" id="ARBA00022737"/>
    </source>
</evidence>
<evidence type="ECO:0000256" key="3">
    <source>
        <dbReference type="ARBA" id="ARBA00010682"/>
    </source>
</evidence>
<keyword evidence="6" id="KW-0677">Repeat</keyword>
<keyword evidence="11" id="KW-0547">Nucleotide-binding</keyword>
<keyword evidence="14" id="KW-1185">Reference proteome</keyword>
<dbReference type="GO" id="GO:0032049">
    <property type="term" value="P:cardiolipin biosynthetic process"/>
    <property type="evidence" value="ECO:0007669"/>
    <property type="project" value="InterPro"/>
</dbReference>
<dbReference type="OMA" id="HKCLAQC"/>
<feature type="non-terminal residue" evidence="13">
    <location>
        <position position="508"/>
    </location>
</feature>
<dbReference type="CDD" id="cd09137">
    <property type="entry name" value="PLDc_PGS1_euk_2"/>
    <property type="match status" value="1"/>
</dbReference>
<comment type="subcellular location">
    <subcellularLocation>
        <location evidence="11">Mitochondrion</location>
    </subcellularLocation>
</comment>
<organism evidence="13 14">
    <name type="scientific">Stegodyphus mimosarum</name>
    <name type="common">African social velvet spider</name>
    <dbReference type="NCBI Taxonomy" id="407821"/>
    <lineage>
        <taxon>Eukaryota</taxon>
        <taxon>Metazoa</taxon>
        <taxon>Ecdysozoa</taxon>
        <taxon>Arthropoda</taxon>
        <taxon>Chelicerata</taxon>
        <taxon>Arachnida</taxon>
        <taxon>Araneae</taxon>
        <taxon>Araneomorphae</taxon>
        <taxon>Entelegynae</taxon>
        <taxon>Eresoidea</taxon>
        <taxon>Eresidae</taxon>
        <taxon>Stegodyphus</taxon>
    </lineage>
</organism>
<dbReference type="GO" id="GO:0005739">
    <property type="term" value="C:mitochondrion"/>
    <property type="evidence" value="ECO:0007669"/>
    <property type="project" value="UniProtKB-SubCell"/>
</dbReference>
<dbReference type="InterPro" id="IPR016270">
    <property type="entry name" value="PGS1"/>
</dbReference>
<evidence type="ECO:0000256" key="11">
    <source>
        <dbReference type="RuleBase" id="RU365024"/>
    </source>
</evidence>
<gene>
    <name evidence="13" type="ORF">X975_09505</name>
</gene>
<protein>
    <recommendedName>
        <fullName evidence="11">CDP-diacylglycerol--glycerol-3-phosphate 3-phosphatidyltransferase</fullName>
        <ecNumber evidence="11">2.7.8.5</ecNumber>
    </recommendedName>
</protein>
<dbReference type="OrthoDB" id="10250191at2759"/>
<dbReference type="Proteomes" id="UP000054359">
    <property type="component" value="Unassembled WGS sequence"/>
</dbReference>
<dbReference type="InterPro" id="IPR001736">
    <property type="entry name" value="PLipase_D/transphosphatidylase"/>
</dbReference>
<keyword evidence="11" id="KW-0496">Mitochondrion</keyword>
<comment type="function">
    <text evidence="1 11">Functions in the biosynthesis of the anionic phospholipids phosphatidylglycerol and cardiolipin.</text>
</comment>
<reference evidence="13 14" key="1">
    <citation type="submission" date="2013-11" db="EMBL/GenBank/DDBJ databases">
        <title>Genome sequencing of Stegodyphus mimosarum.</title>
        <authorList>
            <person name="Bechsgaard J."/>
        </authorList>
    </citation>
    <scope>NUCLEOTIDE SEQUENCE [LARGE SCALE GENOMIC DNA]</scope>
</reference>
<evidence type="ECO:0000313" key="14">
    <source>
        <dbReference type="Proteomes" id="UP000054359"/>
    </source>
</evidence>
<dbReference type="CDD" id="cd09135">
    <property type="entry name" value="PLDc_PGS1_euk_1"/>
    <property type="match status" value="1"/>
</dbReference>
<evidence type="ECO:0000313" key="13">
    <source>
        <dbReference type="EMBL" id="KFM69563.1"/>
    </source>
</evidence>
<evidence type="ECO:0000256" key="4">
    <source>
        <dbReference type="ARBA" id="ARBA00022516"/>
    </source>
</evidence>
<dbReference type="AlphaFoldDB" id="A0A087TWS4"/>
<keyword evidence="8 11" id="KW-0594">Phospholipid biosynthesis</keyword>
<evidence type="ECO:0000256" key="9">
    <source>
        <dbReference type="ARBA" id="ARBA00023264"/>
    </source>
</evidence>
<evidence type="ECO:0000259" key="12">
    <source>
        <dbReference type="PROSITE" id="PS50035"/>
    </source>
</evidence>
<comment type="similarity">
    <text evidence="3 11">Belongs to the CDP-alcohol phosphatidyltransferase class-II family.</text>
</comment>
<dbReference type="PANTHER" id="PTHR12586:SF1">
    <property type="entry name" value="CDP-DIACYLGLYCEROL--GLYCEROL-3-PHOSPHATE 3-PHOSPHATIDYLTRANSFERASE, MITOCHONDRIAL"/>
    <property type="match status" value="1"/>
</dbReference>
<proteinExistence type="inferred from homology"/>
<comment type="catalytic activity">
    <reaction evidence="10 11">
        <text>a CDP-1,2-diacyl-sn-glycerol + sn-glycerol 3-phosphate = a 1,2-diacyl-sn-glycero-3-phospho-(1'-sn-glycero-3'-phosphate) + CMP + H(+)</text>
        <dbReference type="Rhea" id="RHEA:12593"/>
        <dbReference type="ChEBI" id="CHEBI:15378"/>
        <dbReference type="ChEBI" id="CHEBI:57597"/>
        <dbReference type="ChEBI" id="CHEBI:58332"/>
        <dbReference type="ChEBI" id="CHEBI:60110"/>
        <dbReference type="ChEBI" id="CHEBI:60377"/>
        <dbReference type="EC" id="2.7.8.5"/>
    </reaction>
</comment>
<dbReference type="Gene3D" id="3.30.870.10">
    <property type="entry name" value="Endonuclease Chain A"/>
    <property type="match status" value="2"/>
</dbReference>
<evidence type="ECO:0000256" key="1">
    <source>
        <dbReference type="ARBA" id="ARBA00003537"/>
    </source>
</evidence>
<keyword evidence="7 11" id="KW-0443">Lipid metabolism</keyword>
<dbReference type="GO" id="GO:0005524">
    <property type="term" value="F:ATP binding"/>
    <property type="evidence" value="ECO:0007669"/>
    <property type="project" value="UniProtKB-KW"/>
</dbReference>